<keyword evidence="4" id="KW-1185">Reference proteome</keyword>
<proteinExistence type="predicted"/>
<evidence type="ECO:0000313" key="3">
    <source>
        <dbReference type="EMBL" id="RFC53639.1"/>
    </source>
</evidence>
<evidence type="ECO:0008006" key="5">
    <source>
        <dbReference type="Google" id="ProtNLM"/>
    </source>
</evidence>
<protein>
    <recommendedName>
        <fullName evidence="5">Peptidase S74 domain-containing protein</fullName>
    </recommendedName>
</protein>
<evidence type="ECO:0000256" key="1">
    <source>
        <dbReference type="SAM" id="Coils"/>
    </source>
</evidence>
<feature type="coiled-coil region" evidence="1">
    <location>
        <begin position="307"/>
        <end position="348"/>
    </location>
</feature>
<sequence length="352" mass="39574">MRRTNLAQTGTDWKTEGNTADSSSFIGTTNPSCLQFRSNNIERMRISHDGNVGIGVDNPEERLDVDGDFQLHGDIIFTDYEDSQNSSLRILMIDSEGRTTKMSKSLFKAYSSWEDCFDINVGVTLPGQTGPVTVVAGTYSDWGKRIEGSKSILYTGSDCPAWVGIGTNLPMTKLDVRGDGRFLHGVNVGEEYTVNAGLYIENFLAHSDSYFDYLIMVKDENGDKLLQLNNDGLLRAREIKVDLEAWPDYVFEKEYQLMSLNEVKTFIEENGHLPNVPSAQEIEVDGVNLGDAAKTSMEKIEELTLYLIEINDKVEKQEATLEEQSKLLEEQQETIRLQQELIEALKKLSNKN</sequence>
<organism evidence="3 4">
    <name type="scientific">Brumimicrobium aurantiacum</name>
    <dbReference type="NCBI Taxonomy" id="1737063"/>
    <lineage>
        <taxon>Bacteria</taxon>
        <taxon>Pseudomonadati</taxon>
        <taxon>Bacteroidota</taxon>
        <taxon>Flavobacteriia</taxon>
        <taxon>Flavobacteriales</taxon>
        <taxon>Crocinitomicaceae</taxon>
        <taxon>Brumimicrobium</taxon>
    </lineage>
</organism>
<evidence type="ECO:0000256" key="2">
    <source>
        <dbReference type="SAM" id="MobiDB-lite"/>
    </source>
</evidence>
<feature type="region of interest" description="Disordered" evidence="2">
    <location>
        <begin position="1"/>
        <end position="24"/>
    </location>
</feature>
<dbReference type="RefSeq" id="WP_116881697.1">
    <property type="nucleotide sequence ID" value="NZ_QURB01000008.1"/>
</dbReference>
<dbReference type="OrthoDB" id="658938at2"/>
<reference evidence="3 4" key="1">
    <citation type="submission" date="2018-08" db="EMBL/GenBank/DDBJ databases">
        <title>The draft genome squence of Brumimicrobium sp. N62.</title>
        <authorList>
            <person name="Du Z.-J."/>
            <person name="Luo H.-R."/>
        </authorList>
    </citation>
    <scope>NUCLEOTIDE SEQUENCE [LARGE SCALE GENOMIC DNA]</scope>
    <source>
        <strain evidence="3 4">N62</strain>
    </source>
</reference>
<dbReference type="Proteomes" id="UP000257127">
    <property type="component" value="Unassembled WGS sequence"/>
</dbReference>
<dbReference type="AlphaFoldDB" id="A0A3E1EVQ5"/>
<accession>A0A3E1EVQ5</accession>
<gene>
    <name evidence="3" type="ORF">DXU93_12830</name>
</gene>
<dbReference type="EMBL" id="QURB01000008">
    <property type="protein sequence ID" value="RFC53639.1"/>
    <property type="molecule type" value="Genomic_DNA"/>
</dbReference>
<name>A0A3E1EVQ5_9FLAO</name>
<keyword evidence="1" id="KW-0175">Coiled coil</keyword>
<comment type="caution">
    <text evidence="3">The sequence shown here is derived from an EMBL/GenBank/DDBJ whole genome shotgun (WGS) entry which is preliminary data.</text>
</comment>
<evidence type="ECO:0000313" key="4">
    <source>
        <dbReference type="Proteomes" id="UP000257127"/>
    </source>
</evidence>